<dbReference type="GeneID" id="20812632"/>
<dbReference type="InterPro" id="IPR018202">
    <property type="entry name" value="Ser_caboxypep_ser_AS"/>
</dbReference>
<dbReference type="GO" id="GO:0004185">
    <property type="term" value="F:serine-type carboxypeptidase activity"/>
    <property type="evidence" value="ECO:0007669"/>
    <property type="project" value="UniProtKB-UniRule"/>
</dbReference>
<feature type="region of interest" description="Disordered" evidence="3">
    <location>
        <begin position="203"/>
        <end position="222"/>
    </location>
</feature>
<protein>
    <recommendedName>
        <fullName evidence="2">Carboxypeptidase</fullName>
        <ecNumber evidence="2">3.4.16.-</ecNumber>
    </recommendedName>
</protein>
<evidence type="ECO:0000313" key="5">
    <source>
        <dbReference type="EMBL" id="ETV75034.1"/>
    </source>
</evidence>
<comment type="similarity">
    <text evidence="1 2">Belongs to the peptidase S10 family.</text>
</comment>
<sequence>MLLALRSLVAMAATAYASAPVNAAADTPLTPLAQEHFIVDLPHYRDPTPISFGMYAGRMPLPSNGQEMFYWYVESKDNPDVDPLVLWLNGGPGCSSLGGMFTELGPFVVESDLTVKLNPYAWNRKANVVFLESPAGVGFSQPQLNQSDYNDDFTTDRIAEFLEQFLLTYPSLQQRPLYITGESYAGIYIPYLVHTLVTAKATPHQQQQQYPPHHHGRRRGGGGVFTPRFPTINLRGYAIGNPFTDADIDGNAYMDYFYAHALISMENYNDMVDKCESEIGQCMFTSVNCSAPCQAAIDEGIVAADTAYFNPYYIYGDVCLLSNNQADMLHFRKRMDYQPMHRGKIEPCTDKYTEKYLNLAVVQEAIHVKTSSGASPLFAWADCNMDIAEGYNRSLSALPKYKTILKHNLTALIYSGDADAVVNFIGTERWIASPNGLHLPVTQKWKSWFGPDQQLAGYTQEYQGLTFKTVKGAGHMVPAIRPLHALYMFECFLYGDTTCNTFAYPQDNLEYLTGEVDDADNLTSVIATKLESTNDMAARGASSSSSTLWTVVVGTGAGVAAFVALQVMTTATRRSTYSAL</sequence>
<feature type="signal peptide" evidence="2">
    <location>
        <begin position="1"/>
        <end position="23"/>
    </location>
</feature>
<reference evidence="5" key="1">
    <citation type="submission" date="2013-12" db="EMBL/GenBank/DDBJ databases">
        <title>The Genome Sequence of Aphanomyces astaci APO3.</title>
        <authorList>
            <consortium name="The Broad Institute Genomics Platform"/>
            <person name="Russ C."/>
            <person name="Tyler B."/>
            <person name="van West P."/>
            <person name="Dieguez-Uribeondo J."/>
            <person name="Young S.K."/>
            <person name="Zeng Q."/>
            <person name="Gargeya S."/>
            <person name="Fitzgerald M."/>
            <person name="Abouelleil A."/>
            <person name="Alvarado L."/>
            <person name="Chapman S.B."/>
            <person name="Gainer-Dewar J."/>
            <person name="Goldberg J."/>
            <person name="Griggs A."/>
            <person name="Gujja S."/>
            <person name="Hansen M."/>
            <person name="Howarth C."/>
            <person name="Imamovic A."/>
            <person name="Ireland A."/>
            <person name="Larimer J."/>
            <person name="McCowan C."/>
            <person name="Murphy C."/>
            <person name="Pearson M."/>
            <person name="Poon T.W."/>
            <person name="Priest M."/>
            <person name="Roberts A."/>
            <person name="Saif S."/>
            <person name="Shea T."/>
            <person name="Sykes S."/>
            <person name="Wortman J."/>
            <person name="Nusbaum C."/>
            <person name="Birren B."/>
        </authorList>
    </citation>
    <scope>NUCLEOTIDE SEQUENCE [LARGE SCALE GENOMIC DNA]</scope>
    <source>
        <strain evidence="5">APO3</strain>
    </source>
</reference>
<keyword evidence="2" id="KW-0732">Signal</keyword>
<accession>W4G7K0</accession>
<keyword evidence="2" id="KW-0645">Protease</keyword>
<dbReference type="EMBL" id="KI913142">
    <property type="protein sequence ID" value="ETV75034.1"/>
    <property type="molecule type" value="Genomic_DNA"/>
</dbReference>
<keyword evidence="2" id="KW-0378">Hydrolase</keyword>
<dbReference type="PANTHER" id="PTHR11802">
    <property type="entry name" value="SERINE PROTEASE FAMILY S10 SERINE CARBOXYPEPTIDASE"/>
    <property type="match status" value="1"/>
</dbReference>
<name>W4G7K0_APHAT</name>
<evidence type="ECO:0000256" key="3">
    <source>
        <dbReference type="SAM" id="MobiDB-lite"/>
    </source>
</evidence>
<dbReference type="AlphaFoldDB" id="W4G7K0"/>
<dbReference type="GO" id="GO:0006508">
    <property type="term" value="P:proteolysis"/>
    <property type="evidence" value="ECO:0007669"/>
    <property type="project" value="UniProtKB-KW"/>
</dbReference>
<dbReference type="InterPro" id="IPR001563">
    <property type="entry name" value="Peptidase_S10"/>
</dbReference>
<feature type="chain" id="PRO_5004840745" description="Carboxypeptidase" evidence="2">
    <location>
        <begin position="24"/>
        <end position="580"/>
    </location>
</feature>
<dbReference type="Pfam" id="PF00450">
    <property type="entry name" value="Peptidase_S10"/>
    <property type="match status" value="1"/>
</dbReference>
<dbReference type="Gene3D" id="3.40.50.1820">
    <property type="entry name" value="alpha/beta hydrolase"/>
    <property type="match status" value="1"/>
</dbReference>
<organism evidence="5">
    <name type="scientific">Aphanomyces astaci</name>
    <name type="common">Crayfish plague agent</name>
    <dbReference type="NCBI Taxonomy" id="112090"/>
    <lineage>
        <taxon>Eukaryota</taxon>
        <taxon>Sar</taxon>
        <taxon>Stramenopiles</taxon>
        <taxon>Oomycota</taxon>
        <taxon>Saprolegniomycetes</taxon>
        <taxon>Saprolegniales</taxon>
        <taxon>Verrucalvaceae</taxon>
        <taxon>Aphanomyces</taxon>
    </lineage>
</organism>
<dbReference type="OrthoDB" id="443318at2759"/>
<dbReference type="PRINTS" id="PR00724">
    <property type="entry name" value="CRBOXYPTASEC"/>
</dbReference>
<dbReference type="PROSITE" id="PS00131">
    <property type="entry name" value="CARBOXYPEPT_SER_SER"/>
    <property type="match status" value="1"/>
</dbReference>
<proteinExistence type="inferred from homology"/>
<evidence type="ECO:0000256" key="1">
    <source>
        <dbReference type="ARBA" id="ARBA00009431"/>
    </source>
</evidence>
<feature type="transmembrane region" description="Helical" evidence="4">
    <location>
        <begin position="548"/>
        <end position="568"/>
    </location>
</feature>
<keyword evidence="2" id="KW-0121">Carboxypeptidase</keyword>
<keyword evidence="4" id="KW-0472">Membrane</keyword>
<keyword evidence="4" id="KW-1133">Transmembrane helix</keyword>
<evidence type="ECO:0000256" key="4">
    <source>
        <dbReference type="SAM" id="Phobius"/>
    </source>
</evidence>
<dbReference type="PANTHER" id="PTHR11802:SF201">
    <property type="entry name" value="CARBOXYPEPTIDASE"/>
    <property type="match status" value="1"/>
</dbReference>
<dbReference type="SUPFAM" id="SSF53474">
    <property type="entry name" value="alpha/beta-Hydrolases"/>
    <property type="match status" value="1"/>
</dbReference>
<dbReference type="VEuPathDB" id="FungiDB:H257_10636"/>
<dbReference type="RefSeq" id="XP_009835539.1">
    <property type="nucleotide sequence ID" value="XM_009837237.1"/>
</dbReference>
<dbReference type="EC" id="3.4.16.-" evidence="2"/>
<gene>
    <name evidence="5" type="ORF">H257_10636</name>
</gene>
<dbReference type="InterPro" id="IPR029058">
    <property type="entry name" value="AB_hydrolase_fold"/>
</dbReference>
<evidence type="ECO:0000256" key="2">
    <source>
        <dbReference type="RuleBase" id="RU361156"/>
    </source>
</evidence>
<keyword evidence="4" id="KW-0812">Transmembrane</keyword>
<dbReference type="STRING" id="112090.W4G7K0"/>